<evidence type="ECO:0000259" key="5">
    <source>
        <dbReference type="PROSITE" id="PS50075"/>
    </source>
</evidence>
<dbReference type="SUPFAM" id="SSF52777">
    <property type="entry name" value="CoA-dependent acyltransferases"/>
    <property type="match status" value="4"/>
</dbReference>
<dbReference type="Pfam" id="PF00668">
    <property type="entry name" value="Condensation"/>
    <property type="match status" value="2"/>
</dbReference>
<dbReference type="InterPro" id="IPR036736">
    <property type="entry name" value="ACP-like_sf"/>
</dbReference>
<dbReference type="Gene3D" id="3.40.50.150">
    <property type="entry name" value="Vaccinia Virus protein VP39"/>
    <property type="match status" value="1"/>
</dbReference>
<dbReference type="InterPro" id="IPR010060">
    <property type="entry name" value="NRPS_synth"/>
</dbReference>
<dbReference type="InterPro" id="IPR029063">
    <property type="entry name" value="SAM-dependent_MTases_sf"/>
</dbReference>
<dbReference type="OrthoDB" id="9778383at2"/>
<dbReference type="FunFam" id="1.10.1200.10:FF:000005">
    <property type="entry name" value="Nonribosomal peptide synthetase 1"/>
    <property type="match status" value="1"/>
</dbReference>
<dbReference type="InterPro" id="IPR006162">
    <property type="entry name" value="Ppantetheine_attach_site"/>
</dbReference>
<dbReference type="NCBIfam" id="TIGR01733">
    <property type="entry name" value="AA-adenyl-dom"/>
    <property type="match status" value="1"/>
</dbReference>
<evidence type="ECO:0000256" key="4">
    <source>
        <dbReference type="ARBA" id="ARBA00023194"/>
    </source>
</evidence>
<dbReference type="InterPro" id="IPR010071">
    <property type="entry name" value="AA_adenyl_dom"/>
</dbReference>
<dbReference type="GO" id="GO:0003824">
    <property type="term" value="F:catalytic activity"/>
    <property type="evidence" value="ECO:0007669"/>
    <property type="project" value="InterPro"/>
</dbReference>
<keyword evidence="4" id="KW-0045">Antibiotic biosynthesis</keyword>
<dbReference type="PANTHER" id="PTHR45398">
    <property type="match status" value="1"/>
</dbReference>
<reference evidence="7" key="1">
    <citation type="submission" date="2016-10" db="EMBL/GenBank/DDBJ databases">
        <title>Comparative genomics uncovers the prolific and rare metabolic potential of the cyanobacterial genus Moorea.</title>
        <authorList>
            <person name="Leao T."/>
            <person name="Castelao G."/>
            <person name="Korobeynikov A."/>
            <person name="Monroe E.A."/>
            <person name="Podell S."/>
            <person name="Glukhov E."/>
            <person name="Allen E."/>
            <person name="Gerwick W.H."/>
            <person name="Gerwick L."/>
        </authorList>
    </citation>
    <scope>NUCLEOTIDE SEQUENCE [LARGE SCALE GENOMIC DNA]</scope>
    <source>
        <strain evidence="7">PAL-8-15-08-1</strain>
    </source>
</reference>
<sequence length="2020" mass="227183">MKQMQMIEEFLFELRNQDIQLWLEGDQLHYSAPEGKLTPTLLAQLRERKEEVLSFLYSAKQSVYSQQSQIKPIERNGNPPPLSFAQQRLWFIEKMALSSNAYNMPLTLHLVGQLDYIGLQKSINQIIARHETLRTTFSEINGTPVQIIQPSFELELSKKDLSGLTPSQQTTKLQQLLQQENEQIFNLEVDPPIRAQLFQLGTTEHILQITLHHIASDGWSLTVLPKELSAIYTATLEEKPSPLPSLPIQYADFAVWQKNYLQGETLETQLNYWKQKLLDLPQLQLPTDHPRPAVETFNGAGIPINIPAALTSKVKQLTQKQGTTLFMTLLAAFKVLLSRYSGQESVAVGSPIANRNRTEIEGLIGFFVNSLVMYTDLGGDPSFTEVLNRVKQTALEAYGHQDIPFEKLVEELQPERTLSQNPFFQVVFAVQQEEILKPSFSLPNLEVGWYEGDGVEMTVRMDLELHLWPVGEEIKGFCAYNQDLFEAETITRMLSHYENLLSVAVETPELPISQLPLMTEPELDQILVEWNNTKTDYPNDKCIHQLFEEQVEKTPDAVAVVFEDEKLTYAQLNSKANQLAHYLQSLGVKPETLVGICVERSVEMVVSLLSILKAGGAYVPLDPNYPPSRLNYMVEDARLPIILTQEKWKHDLPQTTAQVICLEAEIPKTATSQNLKVSITSEHQAYMMYTSGSTGLPKGVNIRHQGVVRLVKNTNYIKLTEEEIFLQLAPISFDAATFEIWGSLLNGGTLVVMPPHKPSLGEIGTAIRENQVTTLWLSAGLFQLMVEEQLENLKPVKQLLAGGDVLSVTHVQKVVEKLPGCQLINGYGPTENTTFTCCFPVKADSNLEKSVPIGKPISNTQVYILDSNLQPVPIGVPGELHIGGDGLAIGYHNRPELTSEKFIPNPFDLSKVKNQNSKLYKTGDLGRYLADGNIEFLGRIDHQVKVRGYRIETGEIEALLNSSPQVKETVVVAREDNPGDKRLVAYIVPETEITTNFNDELSETQVDSWQDIFNQQIYDQLSEVTDPLFNTRGWISNYDNHPIPVEQMRIWAGDIVTQVLAAKPKSVWEIGCGTGMLLFQIAPQTQKYYGTDISNVSLEYIKKQIEQQPDKYSHVSLAQKRAEDMADVAPNSFDAVLLSSIVQYFPSVEYLLQVIENSIRVVKPGGIIFLGDIRSLPLMKAFHSSVQLYQATPSLSRQQLKEKIDRKMEQETEFLVSPELFVALKEKHPEITHVQIRLQRGTEHNELTKYRYSVLLHIEAQPGTVITPTVESGAGMSVQQIETYLRDIGPESVCFSGLVNGRVANDVELVELLSQPESKHNVQQLRQKLESKETKSIDPERLYELSASLGYNLELCWSAQGSPELMDGVFVLRELAKEGIVLTPLTQKSVVAGNWHHYGNNPLNSQLVKQLIPQLREYMDSRLPEYMVPSGYVVLPQLPLTPNGKVDRKALPVPDVFSSVSTEYVAPETETQKVLAEIWKELLAIEQIGIHDNFFEVGGDSIISIQIVARAQKVGIQLTTKQLFQNQTIAEQAGVAGAIASVQHQQGLVTGEVPLTPIQHWFFEQNFQQMHHFNQSMLLSVSPQIKPDLLSKVVEKILEHHDVLRLRYQKTSNSWQQINSGLSESVPFQVVDLSKFSETEQLTLLEQTATAQQASLNLTDGPIMRVVLFNFGNQTEPRLLIIIHHLAVDGVSWRILLEDLFEAYEQLSRGETIKLPEKTTAFQDWAVRLVEYGQSQKLQSELEYWLNQPWSGIVSLPIDYLEGKGNNTVGNAVNVTQTLSQEKTIALLKEVPSAYNTQINDVLLTALVQSLAEWVGTETVLIDLEGHGREELFPDVDLSRTVGWFTSMFPVQLKLSSEEMGEALKSVKEQLRNIPERGIGYGILRYLNQDEQICTQLAALPQAEISFNYLGQFKSSQSQQMSMRGAWESGGANQSPQINRAHLLDINALIVESQLQITWTYNSRIHDPLTIESLAEKYINALQNLIAHCQLPEAQGFTPSDFPAVDLNQKELDDLIAEIN</sequence>
<keyword evidence="3" id="KW-0597">Phosphoprotein</keyword>
<gene>
    <name evidence="6" type="ORF">BJP34_14355</name>
</gene>
<dbReference type="FunFam" id="3.40.50.12780:FF:000012">
    <property type="entry name" value="Non-ribosomal peptide synthetase"/>
    <property type="match status" value="1"/>
</dbReference>
<dbReference type="STRING" id="1458985.BJP34_14355"/>
<dbReference type="InterPro" id="IPR045851">
    <property type="entry name" value="AMP-bd_C_sf"/>
</dbReference>
<dbReference type="Gene3D" id="2.30.38.10">
    <property type="entry name" value="Luciferase, Domain 3"/>
    <property type="match status" value="1"/>
</dbReference>
<dbReference type="Proteomes" id="UP000177870">
    <property type="component" value="Chromosome"/>
</dbReference>
<proteinExistence type="predicted"/>
<dbReference type="CDD" id="cd19534">
    <property type="entry name" value="E_NRPS"/>
    <property type="match status" value="1"/>
</dbReference>
<evidence type="ECO:0000256" key="1">
    <source>
        <dbReference type="ARBA" id="ARBA00001957"/>
    </source>
</evidence>
<dbReference type="Gene3D" id="3.40.50.980">
    <property type="match status" value="2"/>
</dbReference>
<dbReference type="RefSeq" id="WP_070392940.1">
    <property type="nucleotide sequence ID" value="NZ_CP017599.1"/>
</dbReference>
<dbReference type="FunFam" id="3.30.559.10:FF:000012">
    <property type="entry name" value="Non-ribosomal peptide synthetase"/>
    <property type="match status" value="1"/>
</dbReference>
<evidence type="ECO:0000256" key="3">
    <source>
        <dbReference type="ARBA" id="ARBA00022553"/>
    </source>
</evidence>
<dbReference type="GO" id="GO:0008610">
    <property type="term" value="P:lipid biosynthetic process"/>
    <property type="evidence" value="ECO:0007669"/>
    <property type="project" value="UniProtKB-ARBA"/>
</dbReference>
<dbReference type="Pfam" id="PF18563">
    <property type="entry name" value="TubC_N"/>
    <property type="match status" value="1"/>
</dbReference>
<dbReference type="InterPro" id="IPR009081">
    <property type="entry name" value="PP-bd_ACP"/>
</dbReference>
<dbReference type="PROSITE" id="PS00455">
    <property type="entry name" value="AMP_BINDING"/>
    <property type="match status" value="1"/>
</dbReference>
<dbReference type="KEGG" id="mpro:BJP34_14355"/>
<protein>
    <recommendedName>
        <fullName evidence="5">Carrier domain-containing protein</fullName>
    </recommendedName>
</protein>
<dbReference type="SUPFAM" id="SSF53335">
    <property type="entry name" value="S-adenosyl-L-methionine-dependent methyltransferases"/>
    <property type="match status" value="1"/>
</dbReference>
<dbReference type="Pfam" id="PF00550">
    <property type="entry name" value="PP-binding"/>
    <property type="match status" value="1"/>
</dbReference>
<dbReference type="Pfam" id="PF08242">
    <property type="entry name" value="Methyltransf_12"/>
    <property type="match status" value="1"/>
</dbReference>
<dbReference type="InterPro" id="IPR013217">
    <property type="entry name" value="Methyltransf_12"/>
</dbReference>
<dbReference type="FunFam" id="3.40.50.980:FF:000001">
    <property type="entry name" value="Non-ribosomal peptide synthetase"/>
    <property type="match status" value="1"/>
</dbReference>
<dbReference type="Gene3D" id="3.30.559.10">
    <property type="entry name" value="Chloramphenicol acetyltransferase-like domain"/>
    <property type="match status" value="2"/>
</dbReference>
<dbReference type="InterPro" id="IPR044894">
    <property type="entry name" value="TubC_N_sf"/>
</dbReference>
<dbReference type="PROSITE" id="PS00012">
    <property type="entry name" value="PHOSPHOPANTETHEINE"/>
    <property type="match status" value="1"/>
</dbReference>
<evidence type="ECO:0000313" key="6">
    <source>
        <dbReference type="EMBL" id="AOX00479.1"/>
    </source>
</evidence>
<dbReference type="InterPro" id="IPR023213">
    <property type="entry name" value="CAT-like_dom_sf"/>
</dbReference>
<dbReference type="InterPro" id="IPR001242">
    <property type="entry name" value="Condensation_dom"/>
</dbReference>
<dbReference type="PROSITE" id="PS50075">
    <property type="entry name" value="CARRIER"/>
    <property type="match status" value="1"/>
</dbReference>
<comment type="cofactor">
    <cofactor evidence="1">
        <name>pantetheine 4'-phosphate</name>
        <dbReference type="ChEBI" id="CHEBI:47942"/>
    </cofactor>
</comment>
<dbReference type="FunFam" id="2.30.38.10:FF:000001">
    <property type="entry name" value="Non-ribosomal peptide synthetase PvdI"/>
    <property type="match status" value="1"/>
</dbReference>
<feature type="domain" description="Carrier" evidence="5">
    <location>
        <begin position="1466"/>
        <end position="1540"/>
    </location>
</feature>
<evidence type="ECO:0000313" key="7">
    <source>
        <dbReference type="Proteomes" id="UP000177870"/>
    </source>
</evidence>
<dbReference type="InterPro" id="IPR000873">
    <property type="entry name" value="AMP-dep_synth/lig_dom"/>
</dbReference>
<dbReference type="InterPro" id="IPR020845">
    <property type="entry name" value="AMP-binding_CS"/>
</dbReference>
<dbReference type="NCBIfam" id="TIGR01720">
    <property type="entry name" value="NRPS-para261"/>
    <property type="match status" value="1"/>
</dbReference>
<organism evidence="6 7">
    <name type="scientific">Moorena producens PAL-8-15-08-1</name>
    <dbReference type="NCBI Taxonomy" id="1458985"/>
    <lineage>
        <taxon>Bacteria</taxon>
        <taxon>Bacillati</taxon>
        <taxon>Cyanobacteriota</taxon>
        <taxon>Cyanophyceae</taxon>
        <taxon>Coleofasciculales</taxon>
        <taxon>Coleofasciculaceae</taxon>
        <taxon>Moorena</taxon>
    </lineage>
</organism>
<dbReference type="CDD" id="cd19531">
    <property type="entry name" value="LCL_NRPS-like"/>
    <property type="match status" value="1"/>
</dbReference>
<dbReference type="PANTHER" id="PTHR45398:SF1">
    <property type="entry name" value="ENZYME, PUTATIVE (JCVI)-RELATED"/>
    <property type="match status" value="1"/>
</dbReference>
<dbReference type="Gene3D" id="1.10.1200.10">
    <property type="entry name" value="ACP-like"/>
    <property type="match status" value="1"/>
</dbReference>
<dbReference type="GO" id="GO:0009403">
    <property type="term" value="P:toxin biosynthetic process"/>
    <property type="evidence" value="ECO:0007669"/>
    <property type="project" value="UniProtKB-ARBA"/>
</dbReference>
<dbReference type="InterPro" id="IPR041464">
    <property type="entry name" value="TubC_N"/>
</dbReference>
<dbReference type="GO" id="GO:0017000">
    <property type="term" value="P:antibiotic biosynthetic process"/>
    <property type="evidence" value="ECO:0007669"/>
    <property type="project" value="UniProtKB-KW"/>
</dbReference>
<dbReference type="SUPFAM" id="SSF56801">
    <property type="entry name" value="Acetyl-CoA synthetase-like"/>
    <property type="match status" value="1"/>
</dbReference>
<dbReference type="CDD" id="cd12117">
    <property type="entry name" value="A_NRPS_Srf_like"/>
    <property type="match status" value="1"/>
</dbReference>
<dbReference type="Gene3D" id="3.30.300.30">
    <property type="match status" value="2"/>
</dbReference>
<keyword evidence="2" id="KW-0596">Phosphopantetheine</keyword>
<dbReference type="Gene3D" id="3.30.559.30">
    <property type="entry name" value="Nonribosomal peptide synthetase, condensation domain"/>
    <property type="match status" value="2"/>
</dbReference>
<dbReference type="Pfam" id="PF00501">
    <property type="entry name" value="AMP-binding"/>
    <property type="match status" value="1"/>
</dbReference>
<dbReference type="CDD" id="cd02440">
    <property type="entry name" value="AdoMet_MTases"/>
    <property type="match status" value="1"/>
</dbReference>
<dbReference type="Gene3D" id="1.10.10.1830">
    <property type="entry name" value="Non-ribosomal peptide synthase, adenylation domain"/>
    <property type="match status" value="1"/>
</dbReference>
<name>A0A1D8TS70_9CYAN</name>
<dbReference type="SUPFAM" id="SSF47336">
    <property type="entry name" value="ACP-like"/>
    <property type="match status" value="1"/>
</dbReference>
<accession>A0A1D8TS70</accession>
<dbReference type="EMBL" id="CP017599">
    <property type="protein sequence ID" value="AOX00479.1"/>
    <property type="molecule type" value="Genomic_DNA"/>
</dbReference>
<evidence type="ECO:0000256" key="2">
    <source>
        <dbReference type="ARBA" id="ARBA00022450"/>
    </source>
</evidence>